<proteinExistence type="predicted"/>
<keyword evidence="2" id="KW-1185">Reference proteome</keyword>
<evidence type="ECO:0000313" key="2">
    <source>
        <dbReference type="Proteomes" id="UP001281003"/>
    </source>
</evidence>
<dbReference type="Proteomes" id="UP001281003">
    <property type="component" value="Unassembled WGS sequence"/>
</dbReference>
<reference evidence="1" key="2">
    <citation type="submission" date="2023-07" db="EMBL/GenBank/DDBJ databases">
        <authorList>
            <consortium name="Lawrence Berkeley National Laboratory"/>
            <person name="Haridas S."/>
            <person name="Hensen N."/>
            <person name="Bonometti L."/>
            <person name="Westerberg I."/>
            <person name="Brannstrom I.O."/>
            <person name="Guillou S."/>
            <person name="Cros-Aarteil S."/>
            <person name="Calhoun S."/>
            <person name="Kuo A."/>
            <person name="Mondo S."/>
            <person name="Pangilinan J."/>
            <person name="Riley R."/>
            <person name="LaButti K."/>
            <person name="Andreopoulos B."/>
            <person name="Lipzen A."/>
            <person name="Chen C."/>
            <person name="Yanf M."/>
            <person name="Daum C."/>
            <person name="Ng V."/>
            <person name="Clum A."/>
            <person name="Steindorff A."/>
            <person name="Ohm R."/>
            <person name="Martin F."/>
            <person name="Silar P."/>
            <person name="Natvig D."/>
            <person name="Lalanne C."/>
            <person name="Gautier V."/>
            <person name="Ament-velasquez S.L."/>
            <person name="Kruys A."/>
            <person name="Hutchinson M.I."/>
            <person name="Powell A.J."/>
            <person name="Barry K."/>
            <person name="Miller A.N."/>
            <person name="Grigoriev I.V."/>
            <person name="Debuchy R."/>
            <person name="Gladieux P."/>
            <person name="Thoren M.H."/>
            <person name="Johannesson H."/>
        </authorList>
    </citation>
    <scope>NUCLEOTIDE SEQUENCE</scope>
    <source>
        <strain evidence="1">FGSC 1904</strain>
    </source>
</reference>
<dbReference type="AlphaFoldDB" id="A0AAE0UBR3"/>
<dbReference type="EMBL" id="JAUTDP010000006">
    <property type="protein sequence ID" value="KAK3398318.1"/>
    <property type="molecule type" value="Genomic_DNA"/>
</dbReference>
<comment type="caution">
    <text evidence="1">The sequence shown here is derived from an EMBL/GenBank/DDBJ whole genome shotgun (WGS) entry which is preliminary data.</text>
</comment>
<gene>
    <name evidence="1" type="ORF">B0T20DRAFT_479087</name>
</gene>
<evidence type="ECO:0000313" key="1">
    <source>
        <dbReference type="EMBL" id="KAK3398318.1"/>
    </source>
</evidence>
<reference evidence="1" key="1">
    <citation type="journal article" date="2023" name="Mol. Phylogenet. Evol.">
        <title>Genome-scale phylogeny and comparative genomics of the fungal order Sordariales.</title>
        <authorList>
            <person name="Hensen N."/>
            <person name="Bonometti L."/>
            <person name="Westerberg I."/>
            <person name="Brannstrom I.O."/>
            <person name="Guillou S."/>
            <person name="Cros-Aarteil S."/>
            <person name="Calhoun S."/>
            <person name="Haridas S."/>
            <person name="Kuo A."/>
            <person name="Mondo S."/>
            <person name="Pangilinan J."/>
            <person name="Riley R."/>
            <person name="LaButti K."/>
            <person name="Andreopoulos B."/>
            <person name="Lipzen A."/>
            <person name="Chen C."/>
            <person name="Yan M."/>
            <person name="Daum C."/>
            <person name="Ng V."/>
            <person name="Clum A."/>
            <person name="Steindorff A."/>
            <person name="Ohm R.A."/>
            <person name="Martin F."/>
            <person name="Silar P."/>
            <person name="Natvig D.O."/>
            <person name="Lalanne C."/>
            <person name="Gautier V."/>
            <person name="Ament-Velasquez S.L."/>
            <person name="Kruys A."/>
            <person name="Hutchinson M.I."/>
            <person name="Powell A.J."/>
            <person name="Barry K."/>
            <person name="Miller A.N."/>
            <person name="Grigoriev I.V."/>
            <person name="Debuchy R."/>
            <person name="Gladieux P."/>
            <person name="Hiltunen Thoren M."/>
            <person name="Johannesson H."/>
        </authorList>
    </citation>
    <scope>NUCLEOTIDE SEQUENCE</scope>
    <source>
        <strain evidence="1">FGSC 1904</strain>
    </source>
</reference>
<accession>A0AAE0UBR3</accession>
<name>A0AAE0UBR3_SORBR</name>
<organism evidence="1 2">
    <name type="scientific">Sordaria brevicollis</name>
    <dbReference type="NCBI Taxonomy" id="83679"/>
    <lineage>
        <taxon>Eukaryota</taxon>
        <taxon>Fungi</taxon>
        <taxon>Dikarya</taxon>
        <taxon>Ascomycota</taxon>
        <taxon>Pezizomycotina</taxon>
        <taxon>Sordariomycetes</taxon>
        <taxon>Sordariomycetidae</taxon>
        <taxon>Sordariales</taxon>
        <taxon>Sordariaceae</taxon>
        <taxon>Sordaria</taxon>
    </lineage>
</organism>
<protein>
    <submittedName>
        <fullName evidence="1">Uncharacterized protein</fullName>
    </submittedName>
</protein>
<sequence>MLIGKMLKLSQQLNKLSKPILVYLAALQDVPGNPLNFATTLATAATTTTTTGSGSLYYVTSTCACACVESPTAVCQMGVPGIPSGQFDQKQAGPTPFPFVYGYLSTSSSGSGSVSGLAVWLSGGSGGSGMGMEQSWEESVLWGLVVRGLEGLWA</sequence>